<dbReference type="SUPFAM" id="SSF81321">
    <property type="entry name" value="Family A G protein-coupled receptor-like"/>
    <property type="match status" value="1"/>
</dbReference>
<comment type="similarity">
    <text evidence="5">Belongs to the G-protein coupled receptor 1 family.</text>
</comment>
<dbReference type="PANTHER" id="PTHR47760:SF3">
    <property type="entry name" value="G-PROTEIN COUPLED RECEPTOR AH9.1-RELATED"/>
    <property type="match status" value="1"/>
</dbReference>
<reference evidence="9" key="1">
    <citation type="submission" date="2022-11" db="UniProtKB">
        <authorList>
            <consortium name="WormBaseParasite"/>
        </authorList>
    </citation>
    <scope>IDENTIFICATION</scope>
</reference>
<feature type="transmembrane region" description="Helical" evidence="6">
    <location>
        <begin position="89"/>
        <end position="114"/>
    </location>
</feature>
<organism evidence="8 9">
    <name type="scientific">Plectus sambesii</name>
    <dbReference type="NCBI Taxonomy" id="2011161"/>
    <lineage>
        <taxon>Eukaryota</taxon>
        <taxon>Metazoa</taxon>
        <taxon>Ecdysozoa</taxon>
        <taxon>Nematoda</taxon>
        <taxon>Chromadorea</taxon>
        <taxon>Plectida</taxon>
        <taxon>Plectina</taxon>
        <taxon>Plectoidea</taxon>
        <taxon>Plectidae</taxon>
        <taxon>Plectus</taxon>
    </lineage>
</organism>
<proteinExistence type="inferred from homology"/>
<keyword evidence="5" id="KW-0807">Transducer</keyword>
<keyword evidence="4 6" id="KW-0472">Membrane</keyword>
<dbReference type="InterPro" id="IPR053093">
    <property type="entry name" value="GPCR-like"/>
</dbReference>
<evidence type="ECO:0000256" key="5">
    <source>
        <dbReference type="RuleBase" id="RU000688"/>
    </source>
</evidence>
<dbReference type="PROSITE" id="PS00237">
    <property type="entry name" value="G_PROTEIN_RECEP_F1_1"/>
    <property type="match status" value="1"/>
</dbReference>
<dbReference type="PROSITE" id="PS50262">
    <property type="entry name" value="G_PROTEIN_RECEP_F1_2"/>
    <property type="match status" value="1"/>
</dbReference>
<evidence type="ECO:0000313" key="9">
    <source>
        <dbReference type="WBParaSite" id="PSAMB.scaffold4031size15946.g23242.t1"/>
    </source>
</evidence>
<dbReference type="GO" id="GO:0004930">
    <property type="term" value="F:G protein-coupled receptor activity"/>
    <property type="evidence" value="ECO:0007669"/>
    <property type="project" value="UniProtKB-KW"/>
</dbReference>
<sequence>MMTEVEASQVDYLAHVVAMPPLLLIGLVGQSLNLFTLRHRSLNSAGFIYLRAGAVADIFSIFALVPFILRHAEKHWVRSYPAMWFHAHLELPIINSFLTAGTLCIVALTVDRYLSICHPMTAIRTINTTKKTHFIIFSLYAVAIAVFAPSAFQKEVVEEVDSSNRTYYLIKRDESMKENQVYQIYLMGREIIARLGPILVLVVLNAAITINLRRHAKRHRLLTVSNHRTRCDSRVSLQTGLPQPSPQPKRSRADVYESERRICVLLLITSITFIICNLPASLLSLVIGQSKEVSLKFQIFRAVANLLEVTSYFANFYCYALCSTEYRNAFLDMLSCRSHLTSMSTGESTTLKAKWKSFRMSRRRSAPQRLGVQSGVDERRSSVARSFLPHRTSII</sequence>
<feature type="transmembrane region" description="Helical" evidence="6">
    <location>
        <begin position="134"/>
        <end position="152"/>
    </location>
</feature>
<dbReference type="InterPro" id="IPR000276">
    <property type="entry name" value="GPCR_Rhodpsn"/>
</dbReference>
<dbReference type="Pfam" id="PF00001">
    <property type="entry name" value="7tm_1"/>
    <property type="match status" value="1"/>
</dbReference>
<evidence type="ECO:0000313" key="8">
    <source>
        <dbReference type="Proteomes" id="UP000887566"/>
    </source>
</evidence>
<dbReference type="PANTHER" id="PTHR47760">
    <property type="entry name" value="G-PROTEIN COUPLED RECEPTOR B0563.6-LIKE PROTEIN-RELATED"/>
    <property type="match status" value="1"/>
</dbReference>
<dbReference type="Gene3D" id="1.20.1070.10">
    <property type="entry name" value="Rhodopsin 7-helix transmembrane proteins"/>
    <property type="match status" value="1"/>
</dbReference>
<keyword evidence="5" id="KW-0297">G-protein coupled receptor</keyword>
<name>A0A914WJB2_9BILA</name>
<dbReference type="InterPro" id="IPR017452">
    <property type="entry name" value="GPCR_Rhodpsn_7TM"/>
</dbReference>
<dbReference type="PRINTS" id="PR00237">
    <property type="entry name" value="GPCRRHODOPSN"/>
</dbReference>
<accession>A0A914WJB2</accession>
<keyword evidence="8" id="KW-1185">Reference proteome</keyword>
<evidence type="ECO:0000256" key="2">
    <source>
        <dbReference type="ARBA" id="ARBA00022692"/>
    </source>
</evidence>
<feature type="transmembrane region" description="Helical" evidence="6">
    <location>
        <begin position="48"/>
        <end position="69"/>
    </location>
</feature>
<feature type="transmembrane region" description="Helical" evidence="6">
    <location>
        <begin position="12"/>
        <end position="36"/>
    </location>
</feature>
<dbReference type="WBParaSite" id="PSAMB.scaffold4031size15946.g23242.t1">
    <property type="protein sequence ID" value="PSAMB.scaffold4031size15946.g23242.t1"/>
    <property type="gene ID" value="PSAMB.scaffold4031size15946.g23242"/>
</dbReference>
<feature type="transmembrane region" description="Helical" evidence="6">
    <location>
        <begin position="262"/>
        <end position="287"/>
    </location>
</feature>
<keyword evidence="3 6" id="KW-1133">Transmembrane helix</keyword>
<dbReference type="GO" id="GO:0016020">
    <property type="term" value="C:membrane"/>
    <property type="evidence" value="ECO:0007669"/>
    <property type="project" value="UniProtKB-SubCell"/>
</dbReference>
<protein>
    <submittedName>
        <fullName evidence="9">G-protein coupled receptors family 1 profile domain-containing protein</fullName>
    </submittedName>
</protein>
<dbReference type="SMART" id="SM01381">
    <property type="entry name" value="7TM_GPCR_Srsx"/>
    <property type="match status" value="1"/>
</dbReference>
<comment type="subcellular location">
    <subcellularLocation>
        <location evidence="1">Membrane</location>
    </subcellularLocation>
</comment>
<evidence type="ECO:0000256" key="3">
    <source>
        <dbReference type="ARBA" id="ARBA00022989"/>
    </source>
</evidence>
<evidence type="ECO:0000256" key="6">
    <source>
        <dbReference type="SAM" id="Phobius"/>
    </source>
</evidence>
<keyword evidence="5" id="KW-0675">Receptor</keyword>
<dbReference type="CDD" id="cd14978">
    <property type="entry name" value="7tmA_FMRFamide_R-like"/>
    <property type="match status" value="1"/>
</dbReference>
<dbReference type="AlphaFoldDB" id="A0A914WJB2"/>
<feature type="transmembrane region" description="Helical" evidence="6">
    <location>
        <begin position="191"/>
        <end position="212"/>
    </location>
</feature>
<evidence type="ECO:0000259" key="7">
    <source>
        <dbReference type="PROSITE" id="PS50262"/>
    </source>
</evidence>
<dbReference type="Proteomes" id="UP000887566">
    <property type="component" value="Unplaced"/>
</dbReference>
<keyword evidence="2 5" id="KW-0812">Transmembrane</keyword>
<evidence type="ECO:0000256" key="4">
    <source>
        <dbReference type="ARBA" id="ARBA00023136"/>
    </source>
</evidence>
<evidence type="ECO:0000256" key="1">
    <source>
        <dbReference type="ARBA" id="ARBA00004370"/>
    </source>
</evidence>
<feature type="domain" description="G-protein coupled receptors family 1 profile" evidence="7">
    <location>
        <begin position="29"/>
        <end position="319"/>
    </location>
</feature>